<comment type="caution">
    <text evidence="1">The sequence shown here is derived from an EMBL/GenBank/DDBJ whole genome shotgun (WGS) entry which is preliminary data.</text>
</comment>
<gene>
    <name evidence="1" type="ORF">B0H16DRAFT_1604374</name>
</gene>
<evidence type="ECO:0000313" key="1">
    <source>
        <dbReference type="EMBL" id="KAJ7720639.1"/>
    </source>
</evidence>
<dbReference type="AlphaFoldDB" id="A0AAD7HHD7"/>
<organism evidence="1 2">
    <name type="scientific">Mycena metata</name>
    <dbReference type="NCBI Taxonomy" id="1033252"/>
    <lineage>
        <taxon>Eukaryota</taxon>
        <taxon>Fungi</taxon>
        <taxon>Dikarya</taxon>
        <taxon>Basidiomycota</taxon>
        <taxon>Agaricomycotina</taxon>
        <taxon>Agaricomycetes</taxon>
        <taxon>Agaricomycetidae</taxon>
        <taxon>Agaricales</taxon>
        <taxon>Marasmiineae</taxon>
        <taxon>Mycenaceae</taxon>
        <taxon>Mycena</taxon>
    </lineage>
</organism>
<sequence length="220" mass="24999">MSRRSPNMLLERVDMQRTFGASFWCWCCKLHAHLFRADLSRISGTPPNVYRVALRPSYDVLHPSALFVFAGKIIMAWCCPSESASLRCYSLVATLLSASDSFHGTPFQAFWESFLPLYSFDEIQSFAPTVSLGHTPTSAPRYNLGLTLRSLCDLRAILRFPLRSPPAFQFSFSFPEKLRNPTLGESIPPWRQSPSNQFVRHMTQILHRLLYLLAPSPILA</sequence>
<reference evidence="1" key="1">
    <citation type="submission" date="2023-03" db="EMBL/GenBank/DDBJ databases">
        <title>Massive genome expansion in bonnet fungi (Mycena s.s.) driven by repeated elements and novel gene families across ecological guilds.</title>
        <authorList>
            <consortium name="Lawrence Berkeley National Laboratory"/>
            <person name="Harder C.B."/>
            <person name="Miyauchi S."/>
            <person name="Viragh M."/>
            <person name="Kuo A."/>
            <person name="Thoen E."/>
            <person name="Andreopoulos B."/>
            <person name="Lu D."/>
            <person name="Skrede I."/>
            <person name="Drula E."/>
            <person name="Henrissat B."/>
            <person name="Morin E."/>
            <person name="Kohler A."/>
            <person name="Barry K."/>
            <person name="LaButti K."/>
            <person name="Morin E."/>
            <person name="Salamov A."/>
            <person name="Lipzen A."/>
            <person name="Mereny Z."/>
            <person name="Hegedus B."/>
            <person name="Baldrian P."/>
            <person name="Stursova M."/>
            <person name="Weitz H."/>
            <person name="Taylor A."/>
            <person name="Grigoriev I.V."/>
            <person name="Nagy L.G."/>
            <person name="Martin F."/>
            <person name="Kauserud H."/>
        </authorList>
    </citation>
    <scope>NUCLEOTIDE SEQUENCE</scope>
    <source>
        <strain evidence="1">CBHHK182m</strain>
    </source>
</reference>
<name>A0AAD7HHD7_9AGAR</name>
<accession>A0AAD7HHD7</accession>
<dbReference type="EMBL" id="JARKIB010000238">
    <property type="protein sequence ID" value="KAJ7720639.1"/>
    <property type="molecule type" value="Genomic_DNA"/>
</dbReference>
<proteinExistence type="predicted"/>
<keyword evidence="2" id="KW-1185">Reference proteome</keyword>
<protein>
    <submittedName>
        <fullName evidence="1">Uncharacterized protein</fullName>
    </submittedName>
</protein>
<evidence type="ECO:0000313" key="2">
    <source>
        <dbReference type="Proteomes" id="UP001215598"/>
    </source>
</evidence>
<dbReference type="Proteomes" id="UP001215598">
    <property type="component" value="Unassembled WGS sequence"/>
</dbReference>